<evidence type="ECO:0000313" key="3">
    <source>
        <dbReference type="Proteomes" id="UP001153069"/>
    </source>
</evidence>
<dbReference type="Proteomes" id="UP001153069">
    <property type="component" value="Unassembled WGS sequence"/>
</dbReference>
<accession>A0A9N8DS68</accession>
<dbReference type="AlphaFoldDB" id="A0A9N8DS68"/>
<evidence type="ECO:0000256" key="1">
    <source>
        <dbReference type="SAM" id="SignalP"/>
    </source>
</evidence>
<feature type="signal peptide" evidence="1">
    <location>
        <begin position="1"/>
        <end position="21"/>
    </location>
</feature>
<sequence length="250" mass="27445">MKFLSAATLFLLAASTTTCLGKVRRRYLEEVVKPEQLNQSCSNLKYEMFIAVEGDHMGIFAQPTRDIPEEELPEDCGPMFFHQVPPAPKEVGPSSVDRFLPGALYPLGDHNMTDILIAFDSVPNSDETYDIVTHHCAILILQMMCSLNIPLVQDMKDWAAGELMRTGEAKDSIVSMTRDSVSFDLLGIARNASAAASIRTLVEYDADMFYCPAVEETKADEFECSGSGNYFGTKVSMASLSAIMASAMVI</sequence>
<organism evidence="2 3">
    <name type="scientific">Seminavis robusta</name>
    <dbReference type="NCBI Taxonomy" id="568900"/>
    <lineage>
        <taxon>Eukaryota</taxon>
        <taxon>Sar</taxon>
        <taxon>Stramenopiles</taxon>
        <taxon>Ochrophyta</taxon>
        <taxon>Bacillariophyta</taxon>
        <taxon>Bacillariophyceae</taxon>
        <taxon>Bacillariophycidae</taxon>
        <taxon>Naviculales</taxon>
        <taxon>Naviculaceae</taxon>
        <taxon>Seminavis</taxon>
    </lineage>
</organism>
<dbReference type="EMBL" id="CAICTM010000302">
    <property type="protein sequence ID" value="CAB9507375.1"/>
    <property type="molecule type" value="Genomic_DNA"/>
</dbReference>
<proteinExistence type="predicted"/>
<feature type="chain" id="PRO_5040381309" evidence="1">
    <location>
        <begin position="22"/>
        <end position="250"/>
    </location>
</feature>
<keyword evidence="3" id="KW-1185">Reference proteome</keyword>
<evidence type="ECO:0000313" key="2">
    <source>
        <dbReference type="EMBL" id="CAB9507375.1"/>
    </source>
</evidence>
<keyword evidence="1" id="KW-0732">Signal</keyword>
<name>A0A9N8DS68_9STRA</name>
<protein>
    <submittedName>
        <fullName evidence="2">Uncharacterized protein</fullName>
    </submittedName>
</protein>
<comment type="caution">
    <text evidence="2">The sequence shown here is derived from an EMBL/GenBank/DDBJ whole genome shotgun (WGS) entry which is preliminary data.</text>
</comment>
<gene>
    <name evidence="2" type="ORF">SEMRO_303_G112480.1</name>
</gene>
<reference evidence="2" key="1">
    <citation type="submission" date="2020-06" db="EMBL/GenBank/DDBJ databases">
        <authorList>
            <consortium name="Plant Systems Biology data submission"/>
        </authorList>
    </citation>
    <scope>NUCLEOTIDE SEQUENCE</scope>
    <source>
        <strain evidence="2">D6</strain>
    </source>
</reference>